<dbReference type="CDD" id="cd00038">
    <property type="entry name" value="CAP_ED"/>
    <property type="match status" value="2"/>
</dbReference>
<keyword evidence="2" id="KW-0813">Transport</keyword>
<evidence type="ECO:0000256" key="9">
    <source>
        <dbReference type="SAM" id="Coils"/>
    </source>
</evidence>
<evidence type="ECO:0000256" key="1">
    <source>
        <dbReference type="ARBA" id="ARBA00004141"/>
    </source>
</evidence>
<evidence type="ECO:0000313" key="12">
    <source>
        <dbReference type="EMBL" id="CAF0704862.1"/>
    </source>
</evidence>
<dbReference type="Gene3D" id="1.10.287.70">
    <property type="match status" value="2"/>
</dbReference>
<accession>A0A813MA47</accession>
<dbReference type="PANTHER" id="PTHR45638">
    <property type="entry name" value="CYCLIC NUCLEOTIDE-GATED CATION CHANNEL SUBUNIT A"/>
    <property type="match status" value="1"/>
</dbReference>
<evidence type="ECO:0000313" key="13">
    <source>
        <dbReference type="Proteomes" id="UP000663879"/>
    </source>
</evidence>
<dbReference type="PROSITE" id="PS00888">
    <property type="entry name" value="CNMP_BINDING_1"/>
    <property type="match status" value="2"/>
</dbReference>
<dbReference type="PROSITE" id="PS00889">
    <property type="entry name" value="CNMP_BINDING_2"/>
    <property type="match status" value="2"/>
</dbReference>
<feature type="transmembrane region" description="Helical" evidence="10">
    <location>
        <begin position="212"/>
        <end position="231"/>
    </location>
</feature>
<gene>
    <name evidence="12" type="ORF">OXX778_LOCUS193</name>
</gene>
<feature type="transmembrane region" description="Helical" evidence="10">
    <location>
        <begin position="31"/>
        <end position="53"/>
    </location>
</feature>
<feature type="transmembrane region" description="Helical" evidence="10">
    <location>
        <begin position="168"/>
        <end position="189"/>
    </location>
</feature>
<dbReference type="GO" id="GO:0017071">
    <property type="term" value="C:intracellular cyclic nucleotide activated cation channel complex"/>
    <property type="evidence" value="ECO:0007669"/>
    <property type="project" value="TreeGrafter"/>
</dbReference>
<dbReference type="FunFam" id="1.10.287.70:FF:000072">
    <property type="entry name" value="Cyclic nucleotide gated channel beta 3"/>
    <property type="match status" value="1"/>
</dbReference>
<feature type="transmembrane region" description="Helical" evidence="10">
    <location>
        <begin position="716"/>
        <end position="738"/>
    </location>
</feature>
<dbReference type="InterPro" id="IPR014710">
    <property type="entry name" value="RmlC-like_jellyroll"/>
</dbReference>
<dbReference type="Proteomes" id="UP000663879">
    <property type="component" value="Unassembled WGS sequence"/>
</dbReference>
<feature type="transmembrane region" description="Helical" evidence="10">
    <location>
        <begin position="65"/>
        <end position="86"/>
    </location>
</feature>
<dbReference type="FunFam" id="1.10.287.630:FF:000001">
    <property type="entry name" value="Cyclic nucleotide-gated channel alpha 3"/>
    <property type="match status" value="2"/>
</dbReference>
<comment type="caution">
    <text evidence="12">The sequence shown here is derived from an EMBL/GenBank/DDBJ whole genome shotgun (WGS) entry which is preliminary data.</text>
</comment>
<dbReference type="EMBL" id="CAJNOC010000009">
    <property type="protein sequence ID" value="CAF0704862.1"/>
    <property type="molecule type" value="Genomic_DNA"/>
</dbReference>
<dbReference type="PANTHER" id="PTHR45638:SF11">
    <property type="entry name" value="CYCLIC NUCLEOTIDE-GATED CATION CHANNEL SUBUNIT A"/>
    <property type="match status" value="1"/>
</dbReference>
<dbReference type="Pfam" id="PF00027">
    <property type="entry name" value="cNMP_binding"/>
    <property type="match status" value="2"/>
</dbReference>
<dbReference type="SMART" id="SM00100">
    <property type="entry name" value="cNMP"/>
    <property type="match status" value="2"/>
</dbReference>
<evidence type="ECO:0000256" key="8">
    <source>
        <dbReference type="ARBA" id="ARBA00023303"/>
    </source>
</evidence>
<evidence type="ECO:0000256" key="2">
    <source>
        <dbReference type="ARBA" id="ARBA00022448"/>
    </source>
</evidence>
<feature type="transmembrane region" description="Helical" evidence="10">
    <location>
        <begin position="632"/>
        <end position="657"/>
    </location>
</feature>
<dbReference type="InterPro" id="IPR018490">
    <property type="entry name" value="cNMP-bd_dom_sf"/>
</dbReference>
<dbReference type="SUPFAM" id="SSF51206">
    <property type="entry name" value="cAMP-binding domain-like"/>
    <property type="match status" value="2"/>
</dbReference>
<keyword evidence="13" id="KW-1185">Reference proteome</keyword>
<keyword evidence="8" id="KW-0407">Ion channel</keyword>
<feature type="domain" description="Cyclic nucleotide-binding" evidence="11">
    <location>
        <begin position="821"/>
        <end position="927"/>
    </location>
</feature>
<feature type="domain" description="Cyclic nucleotide-binding" evidence="11">
    <location>
        <begin position="346"/>
        <end position="469"/>
    </location>
</feature>
<dbReference type="GO" id="GO:0005223">
    <property type="term" value="F:intracellularly cGMP-activated cation channel activity"/>
    <property type="evidence" value="ECO:0007669"/>
    <property type="project" value="TreeGrafter"/>
</dbReference>
<evidence type="ECO:0000256" key="7">
    <source>
        <dbReference type="ARBA" id="ARBA00023286"/>
    </source>
</evidence>
<feature type="transmembrane region" description="Helical" evidence="10">
    <location>
        <begin position="243"/>
        <end position="270"/>
    </location>
</feature>
<feature type="coiled-coil region" evidence="9">
    <location>
        <begin position="511"/>
        <end position="542"/>
    </location>
</feature>
<dbReference type="Gene3D" id="2.60.120.10">
    <property type="entry name" value="Jelly Rolls"/>
    <property type="match status" value="2"/>
</dbReference>
<evidence type="ECO:0000256" key="5">
    <source>
        <dbReference type="ARBA" id="ARBA00023065"/>
    </source>
</evidence>
<dbReference type="GO" id="GO:0005222">
    <property type="term" value="F:intracellularly cAMP-activated cation channel activity"/>
    <property type="evidence" value="ECO:0007669"/>
    <property type="project" value="TreeGrafter"/>
</dbReference>
<dbReference type="GO" id="GO:0030553">
    <property type="term" value="F:cGMP binding"/>
    <property type="evidence" value="ECO:0007669"/>
    <property type="project" value="TreeGrafter"/>
</dbReference>
<dbReference type="InterPro" id="IPR000595">
    <property type="entry name" value="cNMP-bd_dom"/>
</dbReference>
<dbReference type="GO" id="GO:0044877">
    <property type="term" value="F:protein-containing complex binding"/>
    <property type="evidence" value="ECO:0007669"/>
    <property type="project" value="TreeGrafter"/>
</dbReference>
<dbReference type="InterPro" id="IPR018488">
    <property type="entry name" value="cNMP-bd_CS"/>
</dbReference>
<sequence length="1016" mass="118975">MESDKEKVPQKNKNNFFNKIKNYVFDPTEDLYYNWLIVISLAVLYNLVFVIGRSAFELLQEYNPIIWWILDYSCDLIYIIDIFVRLRTGYLEQGLLLRDFKKLALTYLKSFQFKLDILSVIPFEILNLFLTKNLRPNYRFNRLIKINRLFECRLKIETRTSYPFLFRIIYLVFVLVFLIHWNACFYFMISKTIGLGSDKWVFNNQTNHPHKLTFQYISCFLWSTLMLTTIGEVENPTNTVESLVMVVNFFMALVLVASLVGNISSVISNMNIENDKFKRRVDAIKSLMKLRKVSKSLDTRVIKWFDYLHKNEQNLDENEILNNLPDKLEIEIASYIHLETLRNINIFADCEEGLLRELVTKLRIQVYSPGDYVCRKGDIGKEMFIIKKGLLDVVSDDGQKIFVTLKPGAFFGEISILNIPGNKIGNRRTANVRSVGYSDLLRLSKQDLWDVLNDYTANRDMLIERGKEKLRKDNLLDEEVITNNDKVDKNVDNDVDDEIKPFEECKIDRKLELIENKYEALAEKLENVIKDLNEIFDAKKKRVQNIKDIFDKKIGFLKEGTLVRDLNVLMSKTLKEKQFYLIDLMSILPTDILYFILKNYDFWPIIRANRLLRITRILEFRSQTETSTNFPYFFRILTIFTFILIIIHWNACLLFLLNKYFDVFDQRNIQFNRAVDFTNNTVENKFFIQYAACFYKSTLLLTTISNIEPPSTLLEMLYLTLSFLNGVLVFALIVGSITEIIDDLNMKRSEFQEKVDGVKNYMQLAKVDTYLQERVIKWFNHSWSNNSGMDEKVIFEEFLPENLQAEIAMNIHLETLKRVNIFQDCEPGLLQQLVTRLKLRVYSPSDFICRKGDIGREMYIIKSGKLSVVSDDCKKVFATLSEGSCFGEISILDIEGSRSGNRRTANVISVGYSDLFCLTKGDLWQVLAEYPLAKEALLEKGRSILRKDGLLIEANTVEAEKIKKRKENISEYANFTRDELDNFDKRIDYIKDLIKRGMILLDSRIEKSENKIKNLN</sequence>
<dbReference type="AlphaFoldDB" id="A0A813MA47"/>
<keyword evidence="9" id="KW-0175">Coiled coil</keyword>
<keyword evidence="6 10" id="KW-0472">Membrane</keyword>
<dbReference type="GO" id="GO:0005886">
    <property type="term" value="C:plasma membrane"/>
    <property type="evidence" value="ECO:0007669"/>
    <property type="project" value="TreeGrafter"/>
</dbReference>
<proteinExistence type="predicted"/>
<evidence type="ECO:0000256" key="3">
    <source>
        <dbReference type="ARBA" id="ARBA00022692"/>
    </source>
</evidence>
<evidence type="ECO:0000256" key="6">
    <source>
        <dbReference type="ARBA" id="ARBA00023136"/>
    </source>
</evidence>
<dbReference type="SUPFAM" id="SSF81324">
    <property type="entry name" value="Voltage-gated potassium channels"/>
    <property type="match status" value="2"/>
</dbReference>
<keyword evidence="5" id="KW-0406">Ion transport</keyword>
<dbReference type="FunFam" id="2.60.120.10:FF:000002">
    <property type="entry name" value="Cyclic nucleotide gated channel alpha 1a"/>
    <property type="match status" value="2"/>
</dbReference>
<dbReference type="Gene3D" id="1.10.287.630">
    <property type="entry name" value="Helix hairpin bin"/>
    <property type="match status" value="2"/>
</dbReference>
<dbReference type="InterPro" id="IPR005821">
    <property type="entry name" value="Ion_trans_dom"/>
</dbReference>
<keyword evidence="7" id="KW-1071">Ligand-gated ion channel</keyword>
<protein>
    <recommendedName>
        <fullName evidence="11">Cyclic nucleotide-binding domain-containing protein</fullName>
    </recommendedName>
</protein>
<evidence type="ECO:0000256" key="10">
    <source>
        <dbReference type="SAM" id="Phobius"/>
    </source>
</evidence>
<name>A0A813MA47_9BILA</name>
<organism evidence="12 13">
    <name type="scientific">Brachionus calyciflorus</name>
    <dbReference type="NCBI Taxonomy" id="104777"/>
    <lineage>
        <taxon>Eukaryota</taxon>
        <taxon>Metazoa</taxon>
        <taxon>Spiralia</taxon>
        <taxon>Gnathifera</taxon>
        <taxon>Rotifera</taxon>
        <taxon>Eurotatoria</taxon>
        <taxon>Monogononta</taxon>
        <taxon>Pseudotrocha</taxon>
        <taxon>Ploima</taxon>
        <taxon>Brachionidae</taxon>
        <taxon>Brachionus</taxon>
    </lineage>
</organism>
<evidence type="ECO:0000259" key="11">
    <source>
        <dbReference type="PROSITE" id="PS50042"/>
    </source>
</evidence>
<reference evidence="12" key="1">
    <citation type="submission" date="2021-02" db="EMBL/GenBank/DDBJ databases">
        <authorList>
            <person name="Nowell W R."/>
        </authorList>
    </citation>
    <scope>NUCLEOTIDE SEQUENCE</scope>
    <source>
        <strain evidence="12">Ploen Becks lab</strain>
    </source>
</reference>
<dbReference type="InterPro" id="IPR050866">
    <property type="entry name" value="CNG_cation_channel"/>
</dbReference>
<dbReference type="OrthoDB" id="421226at2759"/>
<dbReference type="Pfam" id="PF00520">
    <property type="entry name" value="Ion_trans"/>
    <property type="match status" value="2"/>
</dbReference>
<comment type="subcellular location">
    <subcellularLocation>
        <location evidence="1">Membrane</location>
        <topology evidence="1">Multi-pass membrane protein</topology>
    </subcellularLocation>
</comment>
<dbReference type="PROSITE" id="PS50042">
    <property type="entry name" value="CNMP_BINDING_3"/>
    <property type="match status" value="2"/>
</dbReference>
<keyword evidence="3 10" id="KW-0812">Transmembrane</keyword>
<evidence type="ECO:0000256" key="4">
    <source>
        <dbReference type="ARBA" id="ARBA00022989"/>
    </source>
</evidence>
<keyword evidence="4 10" id="KW-1133">Transmembrane helix</keyword>